<dbReference type="RefSeq" id="XP_012183842.1">
    <property type="nucleotide sequence ID" value="XM_012328452.1"/>
</dbReference>
<dbReference type="PANTHER" id="PTHR47570">
    <property type="entry name" value="ZINC ION BINDING PROTEIN"/>
    <property type="match status" value="1"/>
</dbReference>
<dbReference type="Gene3D" id="6.10.140.2220">
    <property type="match status" value="1"/>
</dbReference>
<keyword evidence="3" id="KW-0862">Zinc</keyword>
<dbReference type="PROSITE" id="PS50865">
    <property type="entry name" value="ZF_MYND_2"/>
    <property type="match status" value="1"/>
</dbReference>
<evidence type="ECO:0000313" key="6">
    <source>
        <dbReference type="EMBL" id="CCM04559.1"/>
    </source>
</evidence>
<dbReference type="Pfam" id="PF20179">
    <property type="entry name" value="MSS51_C"/>
    <property type="match status" value="1"/>
</dbReference>
<dbReference type="Proteomes" id="UP000006352">
    <property type="component" value="Unassembled WGS sequence"/>
</dbReference>
<dbReference type="GO" id="GO:0008270">
    <property type="term" value="F:zinc ion binding"/>
    <property type="evidence" value="ECO:0007669"/>
    <property type="project" value="UniProtKB-KW"/>
</dbReference>
<organism evidence="6 7">
    <name type="scientific">Fibroporia radiculosa</name>
    <dbReference type="NCBI Taxonomy" id="599839"/>
    <lineage>
        <taxon>Eukaryota</taxon>
        <taxon>Fungi</taxon>
        <taxon>Dikarya</taxon>
        <taxon>Basidiomycota</taxon>
        <taxon>Agaricomycotina</taxon>
        <taxon>Agaricomycetes</taxon>
        <taxon>Polyporales</taxon>
        <taxon>Fibroporiaceae</taxon>
        <taxon>Fibroporia</taxon>
    </lineage>
</organism>
<reference evidence="6 7" key="1">
    <citation type="journal article" date="2012" name="Appl. Environ. Microbiol.">
        <title>Short-read sequencing for genomic analysis of the brown rot fungus Fibroporia radiculosa.</title>
        <authorList>
            <person name="Tang J.D."/>
            <person name="Perkins A.D."/>
            <person name="Sonstegard T.S."/>
            <person name="Schroeder S.G."/>
            <person name="Burgess S.C."/>
            <person name="Diehl S.V."/>
        </authorList>
    </citation>
    <scope>NUCLEOTIDE SEQUENCE [LARGE SCALE GENOMIC DNA]</scope>
    <source>
        <strain evidence="6 7">TFFH 294</strain>
    </source>
</reference>
<dbReference type="GeneID" id="24099470"/>
<dbReference type="OrthoDB" id="432970at2759"/>
<accession>J4H486</accession>
<dbReference type="HOGENOM" id="CLU_043843_0_0_1"/>
<evidence type="ECO:0000256" key="4">
    <source>
        <dbReference type="PROSITE-ProRule" id="PRU00134"/>
    </source>
</evidence>
<dbReference type="EMBL" id="HE797160">
    <property type="protein sequence ID" value="CCM04559.1"/>
    <property type="molecule type" value="Genomic_DNA"/>
</dbReference>
<name>J4H486_9APHY</name>
<feature type="domain" description="MYND-type" evidence="5">
    <location>
        <begin position="34"/>
        <end position="85"/>
    </location>
</feature>
<evidence type="ECO:0000256" key="2">
    <source>
        <dbReference type="ARBA" id="ARBA00022771"/>
    </source>
</evidence>
<dbReference type="InterPro" id="IPR002893">
    <property type="entry name" value="Znf_MYND"/>
</dbReference>
<dbReference type="InterPro" id="IPR046824">
    <property type="entry name" value="Mss51-like_C"/>
</dbReference>
<evidence type="ECO:0000259" key="5">
    <source>
        <dbReference type="PROSITE" id="PS50865"/>
    </source>
</evidence>
<evidence type="ECO:0000313" key="7">
    <source>
        <dbReference type="Proteomes" id="UP000006352"/>
    </source>
</evidence>
<dbReference type="Pfam" id="PF01753">
    <property type="entry name" value="zf-MYND"/>
    <property type="match status" value="1"/>
</dbReference>
<keyword evidence="2 4" id="KW-0863">Zinc-finger</keyword>
<dbReference type="STRING" id="599839.J4H486"/>
<keyword evidence="7" id="KW-1185">Reference proteome</keyword>
<evidence type="ECO:0000256" key="1">
    <source>
        <dbReference type="ARBA" id="ARBA00022723"/>
    </source>
</evidence>
<sequence>MAIAMHGPHSQHIVALVKKLEAGSPEDDLLPLSCAGCGKMQEPGEKTLQCSACKAVRYCNATCAKRDWNGVVTPRGVEEPHRNTCPNLRNSMMKAPDMRAIAKQFPWVREQKDGTFEFLILRSSLNLAGTGRNFGRWTERPCCNDRTQYISGSMLLETQHLRERQGWLLPGAHIPWLDFSESPQPPPRPLPAEFEHTWQNCYGWRGLPIESLSCLLLHWPLTVFRLLHLLHLAPSKIPSQRRQLIVHYLGAEKELDFLPIYGELALLLPNTDLDLVFFGPGVPPLPKEAKKKPGGGQFWDGVGLKPTSKLPDAMIACNAGLSSYMEWKPAVVASRALSIPFAVTDFNEISVRSDISLVFKMLPMWAGMVQWPVGRAMTRSEQQRVEETPGAHFELGLNPFMHLGPRQEVNTRVPSSVSGFEMVVTPAGAHSSIQSFNEAPDPE</sequence>
<dbReference type="SUPFAM" id="SSF144232">
    <property type="entry name" value="HIT/MYND zinc finger-like"/>
    <property type="match status" value="1"/>
</dbReference>
<proteinExistence type="predicted"/>
<protein>
    <recommendedName>
        <fullName evidence="5">MYND-type domain-containing protein</fullName>
    </recommendedName>
</protein>
<dbReference type="PANTHER" id="PTHR47570:SF1">
    <property type="entry name" value="ZINC ION BINDING PROTEIN"/>
    <property type="match status" value="1"/>
</dbReference>
<keyword evidence="1" id="KW-0479">Metal-binding</keyword>
<dbReference type="AlphaFoldDB" id="J4H486"/>
<evidence type="ECO:0000256" key="3">
    <source>
        <dbReference type="ARBA" id="ARBA00022833"/>
    </source>
</evidence>
<dbReference type="InParanoid" id="J4H486"/>
<gene>
    <name evidence="6" type="ORF">FIBRA_06740</name>
</gene>